<protein>
    <submittedName>
        <fullName evidence="2">Uncharacterized protein</fullName>
    </submittedName>
</protein>
<sequence>MDVKFKEAMGLKRRLKKLEREVRRLRADLSGKESVKKKEWKKGYFNNANFLPGNKLEFSCFESKYGQEFIKFAAEKFAKDNQEIAK</sequence>
<feature type="coiled-coil region" evidence="1">
    <location>
        <begin position="1"/>
        <end position="35"/>
    </location>
</feature>
<evidence type="ECO:0000256" key="1">
    <source>
        <dbReference type="SAM" id="Coils"/>
    </source>
</evidence>
<proteinExistence type="predicted"/>
<gene>
    <name evidence="2" type="ORF">FSB_LOCUS56032</name>
</gene>
<name>A0A2N9IVA0_FAGSY</name>
<dbReference type="AlphaFoldDB" id="A0A2N9IVA0"/>
<organism evidence="2">
    <name type="scientific">Fagus sylvatica</name>
    <name type="common">Beechnut</name>
    <dbReference type="NCBI Taxonomy" id="28930"/>
    <lineage>
        <taxon>Eukaryota</taxon>
        <taxon>Viridiplantae</taxon>
        <taxon>Streptophyta</taxon>
        <taxon>Embryophyta</taxon>
        <taxon>Tracheophyta</taxon>
        <taxon>Spermatophyta</taxon>
        <taxon>Magnoliopsida</taxon>
        <taxon>eudicotyledons</taxon>
        <taxon>Gunneridae</taxon>
        <taxon>Pentapetalae</taxon>
        <taxon>rosids</taxon>
        <taxon>fabids</taxon>
        <taxon>Fagales</taxon>
        <taxon>Fagaceae</taxon>
        <taxon>Fagus</taxon>
    </lineage>
</organism>
<dbReference type="EMBL" id="OIVN01006222">
    <property type="protein sequence ID" value="SPD28150.1"/>
    <property type="molecule type" value="Genomic_DNA"/>
</dbReference>
<reference evidence="2" key="1">
    <citation type="submission" date="2018-02" db="EMBL/GenBank/DDBJ databases">
        <authorList>
            <person name="Cohen D.B."/>
            <person name="Kent A.D."/>
        </authorList>
    </citation>
    <scope>NUCLEOTIDE SEQUENCE</scope>
</reference>
<keyword evidence="1" id="KW-0175">Coiled coil</keyword>
<accession>A0A2N9IVA0</accession>
<evidence type="ECO:0000313" key="2">
    <source>
        <dbReference type="EMBL" id="SPD28150.1"/>
    </source>
</evidence>